<name>A0A5J9U4N2_9POAL</name>
<accession>A0A5J9U4N2</accession>
<dbReference type="OrthoDB" id="1701437at2759"/>
<protein>
    <submittedName>
        <fullName evidence="1">Uncharacterized protein</fullName>
    </submittedName>
</protein>
<sequence>MSSDPARGRRLLGRRRRFGVPVVQTGHEEHAGRAFRGHPWRRLRFHQARKPGSISRVNQFDVARLDVEMSAMLKRAGFQSFLFDEARTHSNTSLNSMLSLSYSSGGSRFGLTS</sequence>
<dbReference type="EMBL" id="RWGY01000029">
    <property type="protein sequence ID" value="TVU18525.1"/>
    <property type="molecule type" value="Genomic_DNA"/>
</dbReference>
<proteinExistence type="predicted"/>
<gene>
    <name evidence="1" type="ORF">EJB05_34630</name>
</gene>
<organism evidence="1 2">
    <name type="scientific">Eragrostis curvula</name>
    <name type="common">weeping love grass</name>
    <dbReference type="NCBI Taxonomy" id="38414"/>
    <lineage>
        <taxon>Eukaryota</taxon>
        <taxon>Viridiplantae</taxon>
        <taxon>Streptophyta</taxon>
        <taxon>Embryophyta</taxon>
        <taxon>Tracheophyta</taxon>
        <taxon>Spermatophyta</taxon>
        <taxon>Magnoliopsida</taxon>
        <taxon>Liliopsida</taxon>
        <taxon>Poales</taxon>
        <taxon>Poaceae</taxon>
        <taxon>PACMAD clade</taxon>
        <taxon>Chloridoideae</taxon>
        <taxon>Eragrostideae</taxon>
        <taxon>Eragrostidinae</taxon>
        <taxon>Eragrostis</taxon>
    </lineage>
</organism>
<dbReference type="AlphaFoldDB" id="A0A5J9U4N2"/>
<evidence type="ECO:0000313" key="1">
    <source>
        <dbReference type="EMBL" id="TVU18525.1"/>
    </source>
</evidence>
<feature type="non-terminal residue" evidence="1">
    <location>
        <position position="1"/>
    </location>
</feature>
<dbReference type="Gramene" id="TVU18525">
    <property type="protein sequence ID" value="TVU18525"/>
    <property type="gene ID" value="EJB05_34630"/>
</dbReference>
<reference evidence="1 2" key="1">
    <citation type="journal article" date="2019" name="Sci. Rep.">
        <title>A high-quality genome of Eragrostis curvula grass provides insights into Poaceae evolution and supports new strategies to enhance forage quality.</title>
        <authorList>
            <person name="Carballo J."/>
            <person name="Santos B.A.C.M."/>
            <person name="Zappacosta D."/>
            <person name="Garbus I."/>
            <person name="Selva J.P."/>
            <person name="Gallo C.A."/>
            <person name="Diaz A."/>
            <person name="Albertini E."/>
            <person name="Caccamo M."/>
            <person name="Echenique V."/>
        </authorList>
    </citation>
    <scope>NUCLEOTIDE SEQUENCE [LARGE SCALE GENOMIC DNA]</scope>
    <source>
        <strain evidence="2">cv. Victoria</strain>
        <tissue evidence="1">Leaf</tissue>
    </source>
</reference>
<evidence type="ECO:0000313" key="2">
    <source>
        <dbReference type="Proteomes" id="UP000324897"/>
    </source>
</evidence>
<dbReference type="Proteomes" id="UP000324897">
    <property type="component" value="Chromosome 7"/>
</dbReference>
<keyword evidence="2" id="KW-1185">Reference proteome</keyword>
<comment type="caution">
    <text evidence="1">The sequence shown here is derived from an EMBL/GenBank/DDBJ whole genome shotgun (WGS) entry which is preliminary data.</text>
</comment>